<name>A0A9P4XG22_9HYPO</name>
<dbReference type="EMBL" id="QLNT01000007">
    <property type="protein sequence ID" value="KAF3073266.1"/>
    <property type="molecule type" value="Genomic_DNA"/>
</dbReference>
<accession>A0A9P4XG22</accession>
<keyword evidence="2" id="KW-1185">Reference proteome</keyword>
<reference evidence="1 2" key="1">
    <citation type="submission" date="2018-06" db="EMBL/GenBank/DDBJ databases">
        <title>Genome analysis of cellulolytic fungus Trichoderma lentiforme CFAM-422.</title>
        <authorList>
            <person name="Steindorff A.S."/>
            <person name="Formighieri E.F."/>
            <person name="Midorikawa G.E.O."/>
            <person name="Tamietti M.S."/>
            <person name="Ramos E.Z."/>
            <person name="Silva A.S."/>
            <person name="Bon E.P.S."/>
            <person name="Mendes T.D."/>
            <person name="Damaso M.C.T."/>
            <person name="Favaro L.C.L."/>
        </authorList>
    </citation>
    <scope>NUCLEOTIDE SEQUENCE [LARGE SCALE GENOMIC DNA]</scope>
    <source>
        <strain evidence="1 2">CFAM-422</strain>
    </source>
</reference>
<dbReference type="Proteomes" id="UP000801864">
    <property type="component" value="Unassembled WGS sequence"/>
</dbReference>
<sequence>MDWHGGSTIAVEVRGGNFSGLQRLTRPETGRIFDVGPIDSPGGRLRLMIPWRASQVMMVHVDG</sequence>
<organism evidence="1 2">
    <name type="scientific">Trichoderma lentiforme</name>
    <dbReference type="NCBI Taxonomy" id="1567552"/>
    <lineage>
        <taxon>Eukaryota</taxon>
        <taxon>Fungi</taxon>
        <taxon>Dikarya</taxon>
        <taxon>Ascomycota</taxon>
        <taxon>Pezizomycotina</taxon>
        <taxon>Sordariomycetes</taxon>
        <taxon>Hypocreomycetidae</taxon>
        <taxon>Hypocreales</taxon>
        <taxon>Hypocreaceae</taxon>
        <taxon>Trichoderma</taxon>
    </lineage>
</organism>
<evidence type="ECO:0000313" key="2">
    <source>
        <dbReference type="Proteomes" id="UP000801864"/>
    </source>
</evidence>
<protein>
    <submittedName>
        <fullName evidence="1">Uncharacterized protein</fullName>
    </submittedName>
</protein>
<comment type="caution">
    <text evidence="1">The sequence shown here is derived from an EMBL/GenBank/DDBJ whole genome shotgun (WGS) entry which is preliminary data.</text>
</comment>
<dbReference type="AlphaFoldDB" id="A0A9P4XG22"/>
<gene>
    <name evidence="1" type="ORF">CFAM422_005004</name>
</gene>
<evidence type="ECO:0000313" key="1">
    <source>
        <dbReference type="EMBL" id="KAF3073266.1"/>
    </source>
</evidence>
<proteinExistence type="predicted"/>